<dbReference type="AlphaFoldDB" id="A0A2N9F2H6"/>
<dbReference type="EMBL" id="OIVN01000508">
    <property type="protein sequence ID" value="SPC81333.1"/>
    <property type="molecule type" value="Genomic_DNA"/>
</dbReference>
<feature type="region of interest" description="Disordered" evidence="1">
    <location>
        <begin position="126"/>
        <end position="146"/>
    </location>
</feature>
<gene>
    <name evidence="2" type="ORF">FSB_LOCUS9215</name>
</gene>
<name>A0A2N9F2H6_FAGSY</name>
<organism evidence="2">
    <name type="scientific">Fagus sylvatica</name>
    <name type="common">Beechnut</name>
    <dbReference type="NCBI Taxonomy" id="28930"/>
    <lineage>
        <taxon>Eukaryota</taxon>
        <taxon>Viridiplantae</taxon>
        <taxon>Streptophyta</taxon>
        <taxon>Embryophyta</taxon>
        <taxon>Tracheophyta</taxon>
        <taxon>Spermatophyta</taxon>
        <taxon>Magnoliopsida</taxon>
        <taxon>eudicotyledons</taxon>
        <taxon>Gunneridae</taxon>
        <taxon>Pentapetalae</taxon>
        <taxon>rosids</taxon>
        <taxon>fabids</taxon>
        <taxon>Fagales</taxon>
        <taxon>Fagaceae</taxon>
        <taxon>Fagus</taxon>
    </lineage>
</organism>
<proteinExistence type="predicted"/>
<evidence type="ECO:0008006" key="3">
    <source>
        <dbReference type="Google" id="ProtNLM"/>
    </source>
</evidence>
<reference evidence="2" key="1">
    <citation type="submission" date="2018-02" db="EMBL/GenBank/DDBJ databases">
        <authorList>
            <person name="Cohen D.B."/>
            <person name="Kent A.D."/>
        </authorList>
    </citation>
    <scope>NUCLEOTIDE SEQUENCE</scope>
</reference>
<evidence type="ECO:0000313" key="2">
    <source>
        <dbReference type="EMBL" id="SPC81333.1"/>
    </source>
</evidence>
<accession>A0A2N9F2H6</accession>
<evidence type="ECO:0000256" key="1">
    <source>
        <dbReference type="SAM" id="MobiDB-lite"/>
    </source>
</evidence>
<sequence length="198" mass="22309">MNYYKVNWDVYRDSATKMWTAGILIRDHGGQVLAAQCVKVQYHPRGVHPKFYAYVHALMFALEMSFAEIIVEGPPFHPVDTLKNRPSGPTIGDSWDGNGAVWVGFRPTPPRPALLKKTVKKPVYHPAPSVSTGTRLTRPDGYPTRPDLVDSTASQFKFRFGSENEGFEEAHFYASREEMENLVLDDPLNNGKVVFELP</sequence>
<protein>
    <recommendedName>
        <fullName evidence="3">RNase H type-1 domain-containing protein</fullName>
    </recommendedName>
</protein>